<evidence type="ECO:0000259" key="4">
    <source>
        <dbReference type="Pfam" id="PF00535"/>
    </source>
</evidence>
<keyword evidence="6" id="KW-1185">Reference proteome</keyword>
<dbReference type="PANTHER" id="PTHR43179">
    <property type="entry name" value="RHAMNOSYLTRANSFERASE WBBL"/>
    <property type="match status" value="1"/>
</dbReference>
<keyword evidence="3 5" id="KW-0808">Transferase</keyword>
<evidence type="ECO:0000313" key="6">
    <source>
        <dbReference type="Proteomes" id="UP001595607"/>
    </source>
</evidence>
<dbReference type="EC" id="2.4.-.-" evidence="5"/>
<dbReference type="GO" id="GO:0016757">
    <property type="term" value="F:glycosyltransferase activity"/>
    <property type="evidence" value="ECO:0007669"/>
    <property type="project" value="UniProtKB-KW"/>
</dbReference>
<comment type="caution">
    <text evidence="5">The sequence shown here is derived from an EMBL/GenBank/DDBJ whole genome shotgun (WGS) entry which is preliminary data.</text>
</comment>
<comment type="similarity">
    <text evidence="1">Belongs to the glycosyltransferase 2 family.</text>
</comment>
<evidence type="ECO:0000256" key="1">
    <source>
        <dbReference type="ARBA" id="ARBA00006739"/>
    </source>
</evidence>
<dbReference type="RefSeq" id="WP_189577132.1">
    <property type="nucleotide sequence ID" value="NZ_BMXU01000003.1"/>
</dbReference>
<evidence type="ECO:0000256" key="2">
    <source>
        <dbReference type="ARBA" id="ARBA00022676"/>
    </source>
</evidence>
<organism evidence="5 6">
    <name type="scientific">Parvularcula lutaonensis</name>
    <dbReference type="NCBI Taxonomy" id="491923"/>
    <lineage>
        <taxon>Bacteria</taxon>
        <taxon>Pseudomonadati</taxon>
        <taxon>Pseudomonadota</taxon>
        <taxon>Alphaproteobacteria</taxon>
        <taxon>Parvularculales</taxon>
        <taxon>Parvularculaceae</taxon>
        <taxon>Parvularcula</taxon>
    </lineage>
</organism>
<dbReference type="InterPro" id="IPR029044">
    <property type="entry name" value="Nucleotide-diphossugar_trans"/>
</dbReference>
<evidence type="ECO:0000256" key="3">
    <source>
        <dbReference type="ARBA" id="ARBA00022679"/>
    </source>
</evidence>
<reference evidence="6" key="1">
    <citation type="journal article" date="2019" name="Int. J. Syst. Evol. Microbiol.">
        <title>The Global Catalogue of Microorganisms (GCM) 10K type strain sequencing project: providing services to taxonomists for standard genome sequencing and annotation.</title>
        <authorList>
            <consortium name="The Broad Institute Genomics Platform"/>
            <consortium name="The Broad Institute Genome Sequencing Center for Infectious Disease"/>
            <person name="Wu L."/>
            <person name="Ma J."/>
        </authorList>
    </citation>
    <scope>NUCLEOTIDE SEQUENCE [LARGE SCALE GENOMIC DNA]</scope>
    <source>
        <strain evidence="6">KCTC 22245</strain>
    </source>
</reference>
<dbReference type="Proteomes" id="UP001595607">
    <property type="component" value="Unassembled WGS sequence"/>
</dbReference>
<sequence>MTDRPAGNDDRGLSATAVAASRDRVRWSVLVINFNAGARLLKTLAALEAQTEQSFELVLFDNASTDGSDHQAESRLSSLRFPSRLIRSETNLGFAAGNNAAARHAKGEWLLLLNPDAYPDPDWLEKLSEAILRFPAVKVFGSLQVNAGDPRLVDGAGDVIHALGLVYRGGYGLSRECLPKADQLVASPCAAAMMVEREAFLSLGGFDERFFCYCEDLDLGLRLRAAGHPTVQLADAVVAHEGSAITGRRSRFAVFHGQRNRQWLLARHLPAGLFWPLLPFRALTDLAFLIRMLPTDARGAAFHGLMAGYAAIPARRREHRAAPKIGFAEAVRLLEFSVFKLLRREPHYLGKPLPPRTPGTDRD</sequence>
<dbReference type="SUPFAM" id="SSF53448">
    <property type="entry name" value="Nucleotide-diphospho-sugar transferases"/>
    <property type="match status" value="1"/>
</dbReference>
<accession>A0ABV7M8P8</accession>
<dbReference type="InterPro" id="IPR001173">
    <property type="entry name" value="Glyco_trans_2-like"/>
</dbReference>
<dbReference type="PANTHER" id="PTHR43179:SF12">
    <property type="entry name" value="GALACTOFURANOSYLTRANSFERASE GLFT2"/>
    <property type="match status" value="1"/>
</dbReference>
<dbReference type="Gene3D" id="3.90.550.10">
    <property type="entry name" value="Spore Coat Polysaccharide Biosynthesis Protein SpsA, Chain A"/>
    <property type="match status" value="1"/>
</dbReference>
<protein>
    <submittedName>
        <fullName evidence="5">Glycosyltransferase family 2 protein</fullName>
        <ecNumber evidence="5">2.4.-.-</ecNumber>
    </submittedName>
</protein>
<dbReference type="CDD" id="cd04186">
    <property type="entry name" value="GT_2_like_c"/>
    <property type="match status" value="1"/>
</dbReference>
<evidence type="ECO:0000313" key="5">
    <source>
        <dbReference type="EMBL" id="MFC3301140.1"/>
    </source>
</evidence>
<keyword evidence="2 5" id="KW-0328">Glycosyltransferase</keyword>
<proteinExistence type="inferred from homology"/>
<feature type="domain" description="Glycosyltransferase 2-like" evidence="4">
    <location>
        <begin position="28"/>
        <end position="150"/>
    </location>
</feature>
<name>A0ABV7M8P8_9PROT</name>
<dbReference type="Pfam" id="PF00535">
    <property type="entry name" value="Glycos_transf_2"/>
    <property type="match status" value="1"/>
</dbReference>
<gene>
    <name evidence="5" type="ORF">ACFONP_00155</name>
</gene>
<dbReference type="EMBL" id="JBHRVA010000001">
    <property type="protein sequence ID" value="MFC3301140.1"/>
    <property type="molecule type" value="Genomic_DNA"/>
</dbReference>